<dbReference type="EMBL" id="SIXH01000064">
    <property type="protein sequence ID" value="TBO59800.1"/>
    <property type="molecule type" value="Genomic_DNA"/>
</dbReference>
<reference evidence="2 3" key="1">
    <citation type="submission" date="2019-02" db="EMBL/GenBank/DDBJ databases">
        <title>Draft Genome Sequence of Streptomyces sp. AM-2504, identified by 16S rRNA comparative analysis as a Streptomyces Kasugaensis strain.</title>
        <authorList>
            <person name="Napolioni V."/>
            <person name="Giuliodori A.M."/>
            <person name="Spurio R."/>
            <person name="Fabbretti A."/>
        </authorList>
    </citation>
    <scope>NUCLEOTIDE SEQUENCE [LARGE SCALE GENOMIC DNA]</scope>
    <source>
        <strain evidence="2 3">AM-2504</strain>
    </source>
</reference>
<feature type="signal peptide" evidence="1">
    <location>
        <begin position="1"/>
        <end position="27"/>
    </location>
</feature>
<organism evidence="2 3">
    <name type="scientific">Streptomyces kasugaensis</name>
    <dbReference type="NCBI Taxonomy" id="1946"/>
    <lineage>
        <taxon>Bacteria</taxon>
        <taxon>Bacillati</taxon>
        <taxon>Actinomycetota</taxon>
        <taxon>Actinomycetes</taxon>
        <taxon>Kitasatosporales</taxon>
        <taxon>Streptomycetaceae</taxon>
        <taxon>Streptomyces</taxon>
    </lineage>
</organism>
<sequence>MRKIPVTVAVLGATALMALGAAGPAAAGGPREAQIQASPCWWNGDRFWCNNRSGAPVFSDVHGSRIVGYMYTNPSWFGCRSEGDPTGGGGPHPNRWVITTADNGAAGVMKDSDIISETDSLPACGIS</sequence>
<protein>
    <recommendedName>
        <fullName evidence="4">Secreted protein</fullName>
    </recommendedName>
</protein>
<evidence type="ECO:0008006" key="4">
    <source>
        <dbReference type="Google" id="ProtNLM"/>
    </source>
</evidence>
<evidence type="ECO:0000313" key="2">
    <source>
        <dbReference type="EMBL" id="TBO59800.1"/>
    </source>
</evidence>
<comment type="caution">
    <text evidence="2">The sequence shown here is derived from an EMBL/GenBank/DDBJ whole genome shotgun (WGS) entry which is preliminary data.</text>
</comment>
<dbReference type="RefSeq" id="WP_131122971.1">
    <property type="nucleotide sequence ID" value="NZ_SIXH01000064.1"/>
</dbReference>
<feature type="chain" id="PRO_5020967829" description="Secreted protein" evidence="1">
    <location>
        <begin position="28"/>
        <end position="127"/>
    </location>
</feature>
<keyword evidence="1" id="KW-0732">Signal</keyword>
<name>A0A4Q9HZR9_STRKA</name>
<evidence type="ECO:0000256" key="1">
    <source>
        <dbReference type="SAM" id="SignalP"/>
    </source>
</evidence>
<gene>
    <name evidence="2" type="ORF">EYS09_10090</name>
</gene>
<accession>A0A4Q9HZR9</accession>
<dbReference type="Proteomes" id="UP000292452">
    <property type="component" value="Unassembled WGS sequence"/>
</dbReference>
<dbReference type="AlphaFoldDB" id="A0A4Q9HZR9"/>
<proteinExistence type="predicted"/>
<evidence type="ECO:0000313" key="3">
    <source>
        <dbReference type="Proteomes" id="UP000292452"/>
    </source>
</evidence>
<keyword evidence="3" id="KW-1185">Reference proteome</keyword>